<name>A0A7Y9RNR9_9ACTN</name>
<dbReference type="RefSeq" id="WP_179516535.1">
    <property type="nucleotide sequence ID" value="NZ_JACCAC010000001.1"/>
</dbReference>
<dbReference type="SUPFAM" id="SSF56801">
    <property type="entry name" value="Acetyl-CoA synthetase-like"/>
    <property type="match status" value="1"/>
</dbReference>
<dbReference type="GO" id="GO:0008756">
    <property type="term" value="F:o-succinylbenzoate-CoA ligase activity"/>
    <property type="evidence" value="ECO:0007669"/>
    <property type="project" value="UniProtKB-EC"/>
</dbReference>
<accession>A0A7Y9RNR9</accession>
<dbReference type="InterPro" id="IPR045851">
    <property type="entry name" value="AMP-bd_C_sf"/>
</dbReference>
<proteinExistence type="predicted"/>
<dbReference type="InterPro" id="IPR050237">
    <property type="entry name" value="ATP-dep_AMP-bd_enzyme"/>
</dbReference>
<evidence type="ECO:0000313" key="3">
    <source>
        <dbReference type="EMBL" id="NYG53766.1"/>
    </source>
</evidence>
<organism evidence="3 4">
    <name type="scientific">Nocardioides perillae</name>
    <dbReference type="NCBI Taxonomy" id="1119534"/>
    <lineage>
        <taxon>Bacteria</taxon>
        <taxon>Bacillati</taxon>
        <taxon>Actinomycetota</taxon>
        <taxon>Actinomycetes</taxon>
        <taxon>Propionibacteriales</taxon>
        <taxon>Nocardioidaceae</taxon>
        <taxon>Nocardioides</taxon>
    </lineage>
</organism>
<feature type="domain" description="AMP-dependent synthetase/ligase" evidence="1">
    <location>
        <begin position="35"/>
        <end position="184"/>
    </location>
</feature>
<protein>
    <submittedName>
        <fullName evidence="3">O-succinylbenzoic acid--CoA ligase</fullName>
        <ecNumber evidence="3">6.2.1.26</ecNumber>
    </submittedName>
</protein>
<dbReference type="Pfam" id="PF00501">
    <property type="entry name" value="AMP-binding"/>
    <property type="match status" value="1"/>
</dbReference>
<dbReference type="InterPro" id="IPR025110">
    <property type="entry name" value="AMP-bd_C"/>
</dbReference>
<dbReference type="AlphaFoldDB" id="A0A7Y9RNR9"/>
<dbReference type="Gene3D" id="3.40.50.12780">
    <property type="entry name" value="N-terminal domain of ligase-like"/>
    <property type="match status" value="1"/>
</dbReference>
<reference evidence="3 4" key="1">
    <citation type="submission" date="2020-07" db="EMBL/GenBank/DDBJ databases">
        <title>Sequencing the genomes of 1000 actinobacteria strains.</title>
        <authorList>
            <person name="Klenk H.-P."/>
        </authorList>
    </citation>
    <scope>NUCLEOTIDE SEQUENCE [LARGE SCALE GENOMIC DNA]</scope>
    <source>
        <strain evidence="3 4">DSM 24552</strain>
    </source>
</reference>
<evidence type="ECO:0000259" key="2">
    <source>
        <dbReference type="Pfam" id="PF13193"/>
    </source>
</evidence>
<gene>
    <name evidence="3" type="ORF">BJ989_000070</name>
</gene>
<dbReference type="InterPro" id="IPR042099">
    <property type="entry name" value="ANL_N_sf"/>
</dbReference>
<dbReference type="EMBL" id="JACCAC010000001">
    <property type="protein sequence ID" value="NYG53766.1"/>
    <property type="molecule type" value="Genomic_DNA"/>
</dbReference>
<comment type="caution">
    <text evidence="3">The sequence shown here is derived from an EMBL/GenBank/DDBJ whole genome shotgun (WGS) entry which is preliminary data.</text>
</comment>
<dbReference type="InterPro" id="IPR000873">
    <property type="entry name" value="AMP-dep_synth/lig_dom"/>
</dbReference>
<feature type="domain" description="AMP-binding enzyme C-terminal" evidence="2">
    <location>
        <begin position="263"/>
        <end position="331"/>
    </location>
</feature>
<dbReference type="PANTHER" id="PTHR43767:SF1">
    <property type="entry name" value="NONRIBOSOMAL PEPTIDE SYNTHASE PES1 (EUROFUNG)-RELATED"/>
    <property type="match status" value="1"/>
</dbReference>
<dbReference type="PANTHER" id="PTHR43767">
    <property type="entry name" value="LONG-CHAIN-FATTY-ACID--COA LIGASE"/>
    <property type="match status" value="1"/>
</dbReference>
<sequence>MSSLRPVRGDAAAVGAALDDWLAAPAEPEPLVVETSGSTGRPKRVVLTRSAVLASARATARRLDVEGRWLLALPPAYVAGLQVCVRSLLAGAPAVDLADHPSLAAAAAALGDGPRLTSLVPTQLHRLLDDPASAEALATFHTVLLGGGPVDRALRERAAAVGVRTVATYGASETAGGCVYDGVPLDGVALAVGEGGRLRIGGPTLFSCYDGDPALTAEVLVDGWFLTSDAGRLDDDGRLQVLGRLDDVVVSGGVNVPGPAVAARLREHPAVAAAEVVGVPDDEWGQQVAAVVVGRLSLAEARDWVAEVHPRSWAPREVRVVDALPLLAHGKVDRLALRRLVRAPGAPGDHAAGTGEAGPS</sequence>
<evidence type="ECO:0000259" key="1">
    <source>
        <dbReference type="Pfam" id="PF00501"/>
    </source>
</evidence>
<keyword evidence="4" id="KW-1185">Reference proteome</keyword>
<dbReference type="EC" id="6.2.1.26" evidence="3"/>
<evidence type="ECO:0000313" key="4">
    <source>
        <dbReference type="Proteomes" id="UP000544110"/>
    </source>
</evidence>
<dbReference type="Proteomes" id="UP000544110">
    <property type="component" value="Unassembled WGS sequence"/>
</dbReference>
<dbReference type="Gene3D" id="3.30.300.30">
    <property type="match status" value="1"/>
</dbReference>
<keyword evidence="3" id="KW-0436">Ligase</keyword>
<dbReference type="Pfam" id="PF13193">
    <property type="entry name" value="AMP-binding_C"/>
    <property type="match status" value="1"/>
</dbReference>